<keyword evidence="1" id="KW-0472">Membrane</keyword>
<name>A0A3A1NJU6_9FLAO</name>
<comment type="subcellular location">
    <subcellularLocation>
        <location evidence="1">Cell outer membrane</location>
        <topology evidence="1">Multi-pass membrane protein</topology>
    </subcellularLocation>
</comment>
<protein>
    <submittedName>
        <fullName evidence="4">Plug domain-containing protein</fullName>
    </submittedName>
</protein>
<dbReference type="Proteomes" id="UP000321621">
    <property type="component" value="Unassembled WGS sequence"/>
</dbReference>
<dbReference type="InterPro" id="IPR039426">
    <property type="entry name" value="TonB-dep_rcpt-like"/>
</dbReference>
<reference evidence="4 6" key="1">
    <citation type="submission" date="2018-08" db="EMBL/GenBank/DDBJ databases">
        <title>Proposal of Muricauda 72 sp.nov. and Muricauda NH166 sp.nov., isolated from seawater.</title>
        <authorList>
            <person name="Cheng H."/>
            <person name="Wu Y.-H."/>
            <person name="Guo L.-L."/>
            <person name="Xu X.-W."/>
        </authorList>
    </citation>
    <scope>NUCLEOTIDE SEQUENCE [LARGE SCALE GENOMIC DNA]</scope>
    <source>
        <strain evidence="4 6">72</strain>
    </source>
</reference>
<comment type="caution">
    <text evidence="4">The sequence shown here is derived from an EMBL/GenBank/DDBJ whole genome shotgun (WGS) entry which is preliminary data.</text>
</comment>
<sequence length="131" mass="14480">MKSHFLCLLVLLLLLTACSSNKNASYDKSHSEELAEKNARNIPLIDRIRKMPGITLRNGVPHFLRNSTQFFDSGTEPLYVLNGTVMGNSFQSINQLVDSFNVKRIQTIAGSDAAEYGSRGGNGVIKITTYQ</sequence>
<dbReference type="Pfam" id="PF07715">
    <property type="entry name" value="Plug"/>
    <property type="match status" value="1"/>
</dbReference>
<dbReference type="AlphaFoldDB" id="A0A3A1NJU6"/>
<evidence type="ECO:0000313" key="7">
    <source>
        <dbReference type="Proteomes" id="UP000321621"/>
    </source>
</evidence>
<evidence type="ECO:0000256" key="2">
    <source>
        <dbReference type="SAM" id="SignalP"/>
    </source>
</evidence>
<keyword evidence="7" id="KW-1185">Reference proteome</keyword>
<keyword evidence="1" id="KW-0812">Transmembrane</keyword>
<keyword evidence="1" id="KW-1134">Transmembrane beta strand</keyword>
<dbReference type="Gene3D" id="2.170.130.10">
    <property type="entry name" value="TonB-dependent receptor, plug domain"/>
    <property type="match status" value="1"/>
</dbReference>
<dbReference type="EMBL" id="QXFI01000012">
    <property type="protein sequence ID" value="RIV46236.1"/>
    <property type="molecule type" value="Genomic_DNA"/>
</dbReference>
<gene>
    <name evidence="4" type="ORF">D2V05_04130</name>
    <name evidence="5" type="ORF">FQ017_04100</name>
</gene>
<evidence type="ECO:0000256" key="1">
    <source>
        <dbReference type="PROSITE-ProRule" id="PRU01360"/>
    </source>
</evidence>
<dbReference type="SUPFAM" id="SSF56935">
    <property type="entry name" value="Porins"/>
    <property type="match status" value="1"/>
</dbReference>
<dbReference type="RefSeq" id="WP_119646280.1">
    <property type="nucleotide sequence ID" value="NZ_QXFI01000012.1"/>
</dbReference>
<evidence type="ECO:0000259" key="3">
    <source>
        <dbReference type="Pfam" id="PF07715"/>
    </source>
</evidence>
<organism evidence="4 6">
    <name type="scientific">Flagellimonas pelagia</name>
    <dbReference type="NCBI Taxonomy" id="2306998"/>
    <lineage>
        <taxon>Bacteria</taxon>
        <taxon>Pseudomonadati</taxon>
        <taxon>Bacteroidota</taxon>
        <taxon>Flavobacteriia</taxon>
        <taxon>Flavobacteriales</taxon>
        <taxon>Flavobacteriaceae</taxon>
        <taxon>Flagellimonas</taxon>
    </lineage>
</organism>
<evidence type="ECO:0000313" key="5">
    <source>
        <dbReference type="EMBL" id="TXJ98936.1"/>
    </source>
</evidence>
<dbReference type="GO" id="GO:0009279">
    <property type="term" value="C:cell outer membrane"/>
    <property type="evidence" value="ECO:0007669"/>
    <property type="project" value="UniProtKB-SubCell"/>
</dbReference>
<proteinExistence type="inferred from homology"/>
<keyword evidence="1" id="KW-0998">Cell outer membrane</keyword>
<dbReference type="Proteomes" id="UP000266691">
    <property type="component" value="Unassembled WGS sequence"/>
</dbReference>
<feature type="chain" id="PRO_5017308934" evidence="2">
    <location>
        <begin position="25"/>
        <end position="131"/>
    </location>
</feature>
<dbReference type="EMBL" id="VNWK01000012">
    <property type="protein sequence ID" value="TXJ98936.1"/>
    <property type="molecule type" value="Genomic_DNA"/>
</dbReference>
<reference evidence="5 7" key="2">
    <citation type="submission" date="2019-07" db="EMBL/GenBank/DDBJ databases">
        <title>Draft genome of two Muricauda strains isolated from deep sea.</title>
        <authorList>
            <person name="Sun C."/>
        </authorList>
    </citation>
    <scope>NUCLEOTIDE SEQUENCE [LARGE SCALE GENOMIC DNA]</scope>
    <source>
        <strain evidence="5 7">72</strain>
    </source>
</reference>
<feature type="signal peptide" evidence="2">
    <location>
        <begin position="1"/>
        <end position="24"/>
    </location>
</feature>
<dbReference type="InterPro" id="IPR012910">
    <property type="entry name" value="Plug_dom"/>
</dbReference>
<dbReference type="InterPro" id="IPR037066">
    <property type="entry name" value="Plug_dom_sf"/>
</dbReference>
<dbReference type="OrthoDB" id="982809at2"/>
<evidence type="ECO:0000313" key="6">
    <source>
        <dbReference type="Proteomes" id="UP000266691"/>
    </source>
</evidence>
<dbReference type="PROSITE" id="PS52016">
    <property type="entry name" value="TONB_DEPENDENT_REC_3"/>
    <property type="match status" value="1"/>
</dbReference>
<keyword evidence="1" id="KW-0813">Transport</keyword>
<keyword evidence="2" id="KW-0732">Signal</keyword>
<accession>A0A3A1NJU6</accession>
<evidence type="ECO:0000313" key="4">
    <source>
        <dbReference type="EMBL" id="RIV46236.1"/>
    </source>
</evidence>
<comment type="similarity">
    <text evidence="1">Belongs to the TonB-dependent receptor family.</text>
</comment>
<dbReference type="PROSITE" id="PS51257">
    <property type="entry name" value="PROKAR_LIPOPROTEIN"/>
    <property type="match status" value="1"/>
</dbReference>
<feature type="domain" description="TonB-dependent receptor plug" evidence="3">
    <location>
        <begin position="31"/>
        <end position="124"/>
    </location>
</feature>